<gene>
    <name evidence="1" type="ORF">SAMN04488136_11633</name>
</gene>
<dbReference type="RefSeq" id="WP_093274952.1">
    <property type="nucleotide sequence ID" value="NZ_FNDD01000016.1"/>
</dbReference>
<protein>
    <submittedName>
        <fullName evidence="1">Uncharacterized protein</fullName>
    </submittedName>
</protein>
<proteinExistence type="predicted"/>
<name>A0A1G8CEY8_9VIBR</name>
<sequence>MQKLTLETQNLISASGLFLYEQFPMEIAQQDNSEPKLDWIDGHKTEQFESELNEVVLNLIESAHSLINEAVKEQSVITTQTTYWTICPNSVPKDAFSVGQLYFSKDDMLKDLPAEALIFNEEDFEKQLNSNKFDFDSYYVGLNFVHESEPLSKLLAEWIGLTIKSGDIELLSCASDKDVWYDESFENDEVQSSAQRETRAVRDCVNRVGTQLKSLLAIAK</sequence>
<organism evidence="1 2">
    <name type="scientific">Vibrio xiamenensis</name>
    <dbReference type="NCBI Taxonomy" id="861298"/>
    <lineage>
        <taxon>Bacteria</taxon>
        <taxon>Pseudomonadati</taxon>
        <taxon>Pseudomonadota</taxon>
        <taxon>Gammaproteobacteria</taxon>
        <taxon>Vibrionales</taxon>
        <taxon>Vibrionaceae</taxon>
        <taxon>Vibrio</taxon>
    </lineage>
</organism>
<accession>A0A1G8CEY8</accession>
<evidence type="ECO:0000313" key="1">
    <source>
        <dbReference type="EMBL" id="SDH44054.1"/>
    </source>
</evidence>
<dbReference type="EMBL" id="FNDD01000016">
    <property type="protein sequence ID" value="SDH44054.1"/>
    <property type="molecule type" value="Genomic_DNA"/>
</dbReference>
<reference evidence="1 2" key="1">
    <citation type="submission" date="2016-10" db="EMBL/GenBank/DDBJ databases">
        <authorList>
            <person name="de Groot N.N."/>
        </authorList>
    </citation>
    <scope>NUCLEOTIDE SEQUENCE [LARGE SCALE GENOMIC DNA]</scope>
    <source>
        <strain evidence="1 2">CGMCC 1.10228</strain>
    </source>
</reference>
<dbReference type="STRING" id="861298.SAMN04488136_11633"/>
<dbReference type="Proteomes" id="UP000198854">
    <property type="component" value="Unassembled WGS sequence"/>
</dbReference>
<evidence type="ECO:0000313" key="2">
    <source>
        <dbReference type="Proteomes" id="UP000198854"/>
    </source>
</evidence>
<keyword evidence="2" id="KW-1185">Reference proteome</keyword>
<dbReference type="AlphaFoldDB" id="A0A1G8CEY8"/>